<feature type="non-terminal residue" evidence="1">
    <location>
        <position position="1058"/>
    </location>
</feature>
<feature type="non-terminal residue" evidence="1">
    <location>
        <position position="1"/>
    </location>
</feature>
<proteinExistence type="predicted"/>
<evidence type="ECO:0000313" key="2">
    <source>
        <dbReference type="Proteomes" id="UP000324800"/>
    </source>
</evidence>
<dbReference type="InterPro" id="IPR011050">
    <property type="entry name" value="Pectin_lyase_fold/virulence"/>
</dbReference>
<comment type="caution">
    <text evidence="1">The sequence shown here is derived from an EMBL/GenBank/DDBJ whole genome shotgun (WGS) entry which is preliminary data.</text>
</comment>
<reference evidence="1 2" key="1">
    <citation type="submission" date="2019-03" db="EMBL/GenBank/DDBJ databases">
        <title>Single cell metagenomics reveals metabolic interactions within the superorganism composed of flagellate Streblomastix strix and complex community of Bacteroidetes bacteria on its surface.</title>
        <authorList>
            <person name="Treitli S.C."/>
            <person name="Kolisko M."/>
            <person name="Husnik F."/>
            <person name="Keeling P."/>
            <person name="Hampl V."/>
        </authorList>
    </citation>
    <scope>NUCLEOTIDE SEQUENCE [LARGE SCALE GENOMIC DNA]</scope>
    <source>
        <strain evidence="1">ST1C</strain>
    </source>
</reference>
<dbReference type="EMBL" id="SNRW01012665">
    <property type="protein sequence ID" value="KAA6373537.1"/>
    <property type="molecule type" value="Genomic_DNA"/>
</dbReference>
<organism evidence="1 2">
    <name type="scientific">Streblomastix strix</name>
    <dbReference type="NCBI Taxonomy" id="222440"/>
    <lineage>
        <taxon>Eukaryota</taxon>
        <taxon>Metamonada</taxon>
        <taxon>Preaxostyla</taxon>
        <taxon>Oxymonadida</taxon>
        <taxon>Streblomastigidae</taxon>
        <taxon>Streblomastix</taxon>
    </lineage>
</organism>
<dbReference type="AlphaFoldDB" id="A0A5J4UT36"/>
<evidence type="ECO:0008006" key="3">
    <source>
        <dbReference type="Google" id="ProtNLM"/>
    </source>
</evidence>
<name>A0A5J4UT36_9EUKA</name>
<dbReference type="SUPFAM" id="SSF51126">
    <property type="entry name" value="Pectin lyase-like"/>
    <property type="match status" value="3"/>
</dbReference>
<sequence length="1058" mass="116260">LAAHSNYDIGSHEYLIPDFYDTLAVQGSGSDTAGIGTDQKPFQTVYTAVAVSNPKKASFVEKLVDQEDIITTINIKAGIYTEPRIRIISERMTMKGEGIQNTIIKNDITSDEKTSCLISIEPDNTECKLHVNDIAFEQQNYGQLDDDALIMIQYGEFGIHSCSFRQTDLSTQHNTPYIRIKVKQVHLSGITFMNGNFNHDTAAIEIVPGGGASFNGCNFTSISGAAVVSAILSEKQADLIMKDCQFLNCQSYSGSIPSGSTISVSSSFTADFSSQRVQSTINSPIFTLSYCQFTGNTGQMNSEVYFLGQQIVVGFVQCNINSDNITYGGQWTSTYWSQITSYSFGGCSGSSPSETIYVNIRGIDVGPGTPTNPFRSIKNAINQRSQGGDSLLTLSIGSGTWEDDGLIIGARSISMEGAGVNDTLLMNQIANKVWLACIIGGKLYIKNIGLRQASASESYGGMLTLRGEGLIELTNVVIKQRDLQLNQTSSTIYAAAGDIIITDCMFEKSSYVNRLDPPSFSGAIYCEDKFVSLSITNSNFTQQYTSLYDPPTVFKSNAINNQQLQESNIVNNQQLQEYSGGGLIIILNAWSLKILECNFTENQGWRTGVINIQKMRNNYLLQEGGSSFVEPYIQFFKCNFINNNALKDLAVQSIPLKHDIGRDIIFDHIYQMDDIIKNISQCSSSSPVPKIGSKNTQFQLGVLDYILFTKRTVETAYVGLNGINQITSTSGTSSHPLRTVEFAIFNTISSLKQASHILLFPGNYTEHSLFVGGHSLVITGTAKSQSEPETNMSITNQPGPTELLNNKSIDQDFIQVYNGILTLQLFVIRMDNSNDMPTPFCGIAIHGTSASASIEYCCFNVTDPRGYLDRDFLSLDKGGNLTMLYTAIENIKERFRPVLCITISEKSNVNLNQINITSCKINESNSGAIHLKYFTGGIAVLNQCQFNYDVAVTFAYTGNKPFGGGLLIELCESTMSESYAYGSGKQIQDANRMLVIRDCIFDTNIGDCSGAVTVIGTRTLLQEERFQFLHCLFENNIAGSEFEHPEDPFGDDVYFYIA</sequence>
<gene>
    <name evidence="1" type="ORF">EZS28_030936</name>
</gene>
<dbReference type="Proteomes" id="UP000324800">
    <property type="component" value="Unassembled WGS sequence"/>
</dbReference>
<evidence type="ECO:0000313" key="1">
    <source>
        <dbReference type="EMBL" id="KAA6373537.1"/>
    </source>
</evidence>
<accession>A0A5J4UT36</accession>
<protein>
    <recommendedName>
        <fullName evidence="3">DUF1565 domain-containing protein</fullName>
    </recommendedName>
</protein>